<evidence type="ECO:0008006" key="3">
    <source>
        <dbReference type="Google" id="ProtNLM"/>
    </source>
</evidence>
<comment type="caution">
    <text evidence="1">The sequence shown here is derived from an EMBL/GenBank/DDBJ whole genome shotgun (WGS) entry which is preliminary data.</text>
</comment>
<proteinExistence type="predicted"/>
<keyword evidence="2" id="KW-1185">Reference proteome</keyword>
<organism evidence="1 2">
    <name type="scientific">Flavobacterium hungaricum</name>
    <dbReference type="NCBI Taxonomy" id="2082725"/>
    <lineage>
        <taxon>Bacteria</taxon>
        <taxon>Pseudomonadati</taxon>
        <taxon>Bacteroidota</taxon>
        <taxon>Flavobacteriia</taxon>
        <taxon>Flavobacteriales</taxon>
        <taxon>Flavobacteriaceae</taxon>
        <taxon>Flavobacterium</taxon>
    </lineage>
</organism>
<name>A0ABR9TET2_9FLAO</name>
<protein>
    <recommendedName>
        <fullName evidence="3">DUF937 domain-containing protein</fullName>
    </recommendedName>
</protein>
<dbReference type="InterPro" id="IPR018247">
    <property type="entry name" value="EF_Hand_1_Ca_BS"/>
</dbReference>
<gene>
    <name evidence="1" type="ORF">C4F50_02735</name>
</gene>
<dbReference type="EMBL" id="PRDM01000001">
    <property type="protein sequence ID" value="MBE8723848.1"/>
    <property type="molecule type" value="Genomic_DNA"/>
</dbReference>
<sequence length="189" mass="19541">MFEQLTQLVKQYGGDAVVNNAAIPNEQNEAVINETSSSIFSSLQKLASEGGGEQLAGLFSGNTAIDSTNPVIQQIQQQLSGSLGEKFGLSSADSTGVASNMIPQILSSLINKAKDPKDGSFQISDIISAISGNSGQASGIMETISKYGMQFGLDQNNDGKVDVADVLVVTKSKGGIAGFIGKLFGKSSS</sequence>
<reference evidence="1 2" key="1">
    <citation type="submission" date="2018-07" db="EMBL/GenBank/DDBJ databases">
        <title>Genome assembly of strain KB82.</title>
        <authorList>
            <person name="Kukolya J."/>
            <person name="Horvath B."/>
            <person name="Nagy I."/>
            <person name="Toth A."/>
        </authorList>
    </citation>
    <scope>NUCLEOTIDE SEQUENCE [LARGE SCALE GENOMIC DNA]</scope>
    <source>
        <strain evidence="1 2">Kb82</strain>
    </source>
</reference>
<evidence type="ECO:0000313" key="1">
    <source>
        <dbReference type="EMBL" id="MBE8723848.1"/>
    </source>
</evidence>
<dbReference type="RefSeq" id="WP_193844884.1">
    <property type="nucleotide sequence ID" value="NZ_PRDM01000001.1"/>
</dbReference>
<accession>A0ABR9TET2</accession>
<dbReference type="PROSITE" id="PS00018">
    <property type="entry name" value="EF_HAND_1"/>
    <property type="match status" value="1"/>
</dbReference>
<evidence type="ECO:0000313" key="2">
    <source>
        <dbReference type="Proteomes" id="UP000640614"/>
    </source>
</evidence>
<dbReference type="Proteomes" id="UP000640614">
    <property type="component" value="Unassembled WGS sequence"/>
</dbReference>